<dbReference type="RefSeq" id="WP_117586100.1">
    <property type="nucleotide sequence ID" value="NZ_QRVA01000008.1"/>
</dbReference>
<evidence type="ECO:0000313" key="3">
    <source>
        <dbReference type="Proteomes" id="UP000283872"/>
    </source>
</evidence>
<dbReference type="SUPFAM" id="SSF52540">
    <property type="entry name" value="P-loop containing nucleoside triphosphate hydrolases"/>
    <property type="match status" value="1"/>
</dbReference>
<dbReference type="EMBL" id="QRVA01000008">
    <property type="protein sequence ID" value="RGS17223.1"/>
    <property type="molecule type" value="Genomic_DNA"/>
</dbReference>
<dbReference type="PANTHER" id="PTHR34825:SF2">
    <property type="entry name" value="AAA-ATPASE-LIKE DOMAIN-CONTAINING PROTEIN"/>
    <property type="match status" value="1"/>
</dbReference>
<dbReference type="InterPro" id="IPR012547">
    <property type="entry name" value="PDDEXK_9"/>
</dbReference>
<proteinExistence type="predicted"/>
<sequence length="589" mass="69181">MVRERKKRIYRKRIPYGMQNFEDMIERDCYYVDKTPFIEEIEDSNMYFFFIRPRRFGKSLTISMLENYYDINKKDKFDEIFGKLYIGENPTPEHNSYLIIHLNFAIIVGDLNDYKHGMDNYCRTQFNYFVDVYSHLLPEGTKEGLNQQEDAVNQLNYLCTQSKKSGQKIYLFIDEYDHFTNQILAHKEHEQRYRIQTHGEGYLRKFFDTIKGAAGDTLARVFVTGVSPVTMDDLTSGFNIGTNYSLAPEFNEMTGFTENEVRDMLGYYSSVLPFNHSVDELIKVMKPWYDNYCFAEEEYGKTTMYNSVMVLNFLDKYIRNNYDIPKNMVESNVRIDYDKVRMLIRHDKEFAHDASIIQQLVTQGFVTGKLVENFPAERINDPDNFLSLLFYFGMVTIDGDYKGVTKFIIPNEVVQDQMYTYLLDTYKENDLTYDSFNKGKLESQLAYDGNYKAYFEFIADSLKRYSSQRDKQKGEAFVHGFTLAMTSQNQFYRPISELDNDGGYADIFLSPLCDIYKDMVDCYIIELKYCKTNTADEQLQVLFKEASAQICRYANSDIVKESVKTTKLHKLVVIYRGAEMVMCEEVTEE</sequence>
<reference evidence="2 3" key="1">
    <citation type="submission" date="2018-08" db="EMBL/GenBank/DDBJ databases">
        <title>A genome reference for cultivated species of the human gut microbiota.</title>
        <authorList>
            <person name="Zou Y."/>
            <person name="Xue W."/>
            <person name="Luo G."/>
        </authorList>
    </citation>
    <scope>NUCLEOTIDE SEQUENCE [LARGE SCALE GENOMIC DNA]</scope>
    <source>
        <strain evidence="2 3">AF24-12</strain>
    </source>
</reference>
<dbReference type="AlphaFoldDB" id="A0A3E5EBM7"/>
<dbReference type="InterPro" id="IPR027417">
    <property type="entry name" value="P-loop_NTPase"/>
</dbReference>
<dbReference type="InterPro" id="IPR018631">
    <property type="entry name" value="AAA-ATPase-like_dom"/>
</dbReference>
<dbReference type="Pfam" id="PF09820">
    <property type="entry name" value="AAA-ATPase_like"/>
    <property type="match status" value="1"/>
</dbReference>
<comment type="caution">
    <text evidence="2">The sequence shown here is derived from an EMBL/GenBank/DDBJ whole genome shotgun (WGS) entry which is preliminary data.</text>
</comment>
<gene>
    <name evidence="2" type="ORF">DWY11_05220</name>
</gene>
<accession>A0A3E5EBM7</accession>
<organism evidence="2 3">
    <name type="scientific">Segatella copri</name>
    <dbReference type="NCBI Taxonomy" id="165179"/>
    <lineage>
        <taxon>Bacteria</taxon>
        <taxon>Pseudomonadati</taxon>
        <taxon>Bacteroidota</taxon>
        <taxon>Bacteroidia</taxon>
        <taxon>Bacteroidales</taxon>
        <taxon>Prevotellaceae</taxon>
        <taxon>Segatella</taxon>
    </lineage>
</organism>
<evidence type="ECO:0000313" key="2">
    <source>
        <dbReference type="EMBL" id="RGS17223.1"/>
    </source>
</evidence>
<evidence type="ECO:0000259" key="1">
    <source>
        <dbReference type="Pfam" id="PF09820"/>
    </source>
</evidence>
<dbReference type="Proteomes" id="UP000283872">
    <property type="component" value="Unassembled WGS sequence"/>
</dbReference>
<protein>
    <submittedName>
        <fullName evidence="2">AAA family ATPase</fullName>
    </submittedName>
</protein>
<name>A0A3E5EBM7_9BACT</name>
<feature type="domain" description="AAA-ATPase-like" evidence="1">
    <location>
        <begin position="15"/>
        <end position="235"/>
    </location>
</feature>
<dbReference type="Pfam" id="PF08011">
    <property type="entry name" value="PDDEXK_9"/>
    <property type="match status" value="1"/>
</dbReference>
<dbReference type="PANTHER" id="PTHR34825">
    <property type="entry name" value="CONSERVED PROTEIN, WITH A WEAK D-GALACTARATE DEHYDRATASE/ALTRONATE HYDROLASE DOMAIN"/>
    <property type="match status" value="1"/>
</dbReference>